<sequence>MAVRLRGLTGRCIFCAFSATRSLPLFQQRLPRTVNSVRFRTSKSKPGARVLSEIRQRPPGKSISVFELNAVVSAALEKIKPPLLDPPHQLYNDDDTDPSEYYHGLGKSPAEIHRKFRKFASAVAVGARESGFSDHGTFLVTKADIEAAIDESPHGLRDYLMRKFLDYIGVSPRSVEQEARVTNLKKAADLRFPQEWYPGTRQFQRTWYLHVGPTNSGKTYHALKRLTESGSGCYAGPLRLLAHEVFERMNTQGTLCNLVTGDDRKMLSELAQLTSCTVEMVDLNKPMEVCVLDEIQMIGDRDRGWAWTQALLGVKAKEVHLCGEERTVELIQNLAATMGEKLVIRHYQRLGPLEMMPKSLDGDLHKLERGDCIVTFSRKTIFAIQREIEATTGKKCAVIYGSLPPETRSLQAKLFNDPNNDYEILVASDAVGMGLNLSVKRMIFETTVKWDGTNMISVSIPAIKQIAGRAGRFRVAGASTPSVSATDIAVPLPAAPSIGYVTTLEREHHSALAYAMNATPNPLKTAGILPSTSHIEEFSALFPPHTPFHEVLEHLKTHTATTPSLFHICSFNEHLKVARALSYIKGLSVAERLQFCMAPITSDFMVQDAAVELAQRLADNRDGSVLAITALDLDILDIENPTRSEELRRLEGLHKALLLYLWLSWRFPATFAPRETAQDLKVVCEGLIDLALKNIKTSRKKLVMNEAEKAKIFAAPAVDAEIQLDEDDDDDDDEEEEEIYEGPEEEEDEGEEEGESVVPRAPPEMETDNVPESVPKKPLQESETNTRESP</sequence>
<evidence type="ECO:0000313" key="13">
    <source>
        <dbReference type="Proteomes" id="UP001447188"/>
    </source>
</evidence>
<dbReference type="Proteomes" id="UP001447188">
    <property type="component" value="Unassembled WGS sequence"/>
</dbReference>
<organism evidence="12 13">
    <name type="scientific">Discina gigas</name>
    <dbReference type="NCBI Taxonomy" id="1032678"/>
    <lineage>
        <taxon>Eukaryota</taxon>
        <taxon>Fungi</taxon>
        <taxon>Dikarya</taxon>
        <taxon>Ascomycota</taxon>
        <taxon>Pezizomycotina</taxon>
        <taxon>Pezizomycetes</taxon>
        <taxon>Pezizales</taxon>
        <taxon>Discinaceae</taxon>
        <taxon>Discina</taxon>
    </lineage>
</organism>
<dbReference type="InterPro" id="IPR055206">
    <property type="entry name" value="DEXQc_SUV3"/>
</dbReference>
<reference evidence="12 13" key="1">
    <citation type="submission" date="2024-02" db="EMBL/GenBank/DDBJ databases">
        <title>Discinaceae phylogenomics.</title>
        <authorList>
            <person name="Dirks A.C."/>
            <person name="James T.Y."/>
        </authorList>
    </citation>
    <scope>NUCLEOTIDE SEQUENCE [LARGE SCALE GENOMIC DNA]</scope>
    <source>
        <strain evidence="12 13">ACD0624</strain>
    </source>
</reference>
<evidence type="ECO:0000256" key="3">
    <source>
        <dbReference type="ARBA" id="ARBA00022741"/>
    </source>
</evidence>
<dbReference type="GO" id="GO:0003724">
    <property type="term" value="F:RNA helicase activity"/>
    <property type="evidence" value="ECO:0007669"/>
    <property type="project" value="UniProtKB-EC"/>
</dbReference>
<dbReference type="Gene3D" id="1.20.58.1080">
    <property type="match status" value="1"/>
</dbReference>
<proteinExistence type="predicted"/>
<name>A0ABR3GXV2_9PEZI</name>
<dbReference type="PANTHER" id="PTHR12131:SF1">
    <property type="entry name" value="ATP-DEPENDENT RNA HELICASE SUPV3L1, MITOCHONDRIAL-RELATED"/>
    <property type="match status" value="1"/>
</dbReference>
<dbReference type="InterPro" id="IPR044774">
    <property type="entry name" value="Suv3_DEXQc"/>
</dbReference>
<dbReference type="InterPro" id="IPR050699">
    <property type="entry name" value="RNA-DNA_Helicase"/>
</dbReference>
<evidence type="ECO:0000256" key="2">
    <source>
        <dbReference type="ARBA" id="ARBA00012552"/>
    </source>
</evidence>
<evidence type="ECO:0000256" key="10">
    <source>
        <dbReference type="SAM" id="MobiDB-lite"/>
    </source>
</evidence>
<keyword evidence="3" id="KW-0547">Nucleotide-binding</keyword>
<dbReference type="CDD" id="cd18805">
    <property type="entry name" value="SF2_C_suv3"/>
    <property type="match status" value="1"/>
</dbReference>
<dbReference type="InterPro" id="IPR027417">
    <property type="entry name" value="P-loop_NTPase"/>
</dbReference>
<evidence type="ECO:0000256" key="6">
    <source>
        <dbReference type="ARBA" id="ARBA00022840"/>
    </source>
</evidence>
<dbReference type="Pfam" id="PF22527">
    <property type="entry name" value="DEXQc_Suv3"/>
    <property type="match status" value="1"/>
</dbReference>
<keyword evidence="8" id="KW-0496">Mitochondrion</keyword>
<dbReference type="Gene3D" id="3.40.50.300">
    <property type="entry name" value="P-loop containing nucleotide triphosphate hydrolases"/>
    <property type="match status" value="2"/>
</dbReference>
<keyword evidence="13" id="KW-1185">Reference proteome</keyword>
<comment type="catalytic activity">
    <reaction evidence="9">
        <text>ATP + H2O = ADP + phosphate + H(+)</text>
        <dbReference type="Rhea" id="RHEA:13065"/>
        <dbReference type="ChEBI" id="CHEBI:15377"/>
        <dbReference type="ChEBI" id="CHEBI:15378"/>
        <dbReference type="ChEBI" id="CHEBI:30616"/>
        <dbReference type="ChEBI" id="CHEBI:43474"/>
        <dbReference type="ChEBI" id="CHEBI:456216"/>
        <dbReference type="EC" id="3.6.4.13"/>
    </reaction>
</comment>
<dbReference type="EC" id="3.6.4.13" evidence="2"/>
<comment type="caution">
    <text evidence="12">The sequence shown here is derived from an EMBL/GenBank/DDBJ whole genome shotgun (WGS) entry which is preliminary data.</text>
</comment>
<evidence type="ECO:0000256" key="7">
    <source>
        <dbReference type="ARBA" id="ARBA00022946"/>
    </source>
</evidence>
<keyword evidence="6" id="KW-0067">ATP-binding</keyword>
<evidence type="ECO:0000256" key="9">
    <source>
        <dbReference type="ARBA" id="ARBA00047984"/>
    </source>
</evidence>
<dbReference type="InterPro" id="IPR001650">
    <property type="entry name" value="Helicase_C-like"/>
</dbReference>
<dbReference type="GO" id="GO:0016787">
    <property type="term" value="F:hydrolase activity"/>
    <property type="evidence" value="ECO:0007669"/>
    <property type="project" value="UniProtKB-KW"/>
</dbReference>
<feature type="domain" description="Helicase C-terminal" evidence="11">
    <location>
        <begin position="359"/>
        <end position="524"/>
    </location>
</feature>
<evidence type="ECO:0000256" key="1">
    <source>
        <dbReference type="ARBA" id="ARBA00004173"/>
    </source>
</evidence>
<dbReference type="Pfam" id="PF12513">
    <property type="entry name" value="SUV3_C"/>
    <property type="match status" value="1"/>
</dbReference>
<dbReference type="PANTHER" id="PTHR12131">
    <property type="entry name" value="ATP-DEPENDENT RNA AND DNA HELICASE"/>
    <property type="match status" value="1"/>
</dbReference>
<protein>
    <recommendedName>
        <fullName evidence="2">RNA helicase</fullName>
        <ecNumber evidence="2">3.6.4.13</ecNumber>
    </recommendedName>
</protein>
<accession>A0ABR3GXV2</accession>
<evidence type="ECO:0000256" key="5">
    <source>
        <dbReference type="ARBA" id="ARBA00022806"/>
    </source>
</evidence>
<evidence type="ECO:0000259" key="11">
    <source>
        <dbReference type="PROSITE" id="PS51194"/>
    </source>
</evidence>
<feature type="compositionally biased region" description="Acidic residues" evidence="10">
    <location>
        <begin position="722"/>
        <end position="755"/>
    </location>
</feature>
<gene>
    <name evidence="12" type="primary">SUV3</name>
    <name evidence="12" type="ORF">Q9L58_000030</name>
</gene>
<comment type="subcellular location">
    <subcellularLocation>
        <location evidence="1">Mitochondrion</location>
    </subcellularLocation>
</comment>
<dbReference type="SUPFAM" id="SSF52540">
    <property type="entry name" value="P-loop containing nucleoside triphosphate hydrolases"/>
    <property type="match status" value="1"/>
</dbReference>
<dbReference type="InterPro" id="IPR022192">
    <property type="entry name" value="SUV3_C"/>
</dbReference>
<dbReference type="PROSITE" id="PS51194">
    <property type="entry name" value="HELICASE_CTER"/>
    <property type="match status" value="1"/>
</dbReference>
<evidence type="ECO:0000256" key="8">
    <source>
        <dbReference type="ARBA" id="ARBA00023128"/>
    </source>
</evidence>
<dbReference type="SMART" id="SM00490">
    <property type="entry name" value="HELICc"/>
    <property type="match status" value="1"/>
</dbReference>
<evidence type="ECO:0000313" key="12">
    <source>
        <dbReference type="EMBL" id="KAL0640725.1"/>
    </source>
</evidence>
<feature type="compositionally biased region" description="Basic and acidic residues" evidence="10">
    <location>
        <begin position="774"/>
        <end position="790"/>
    </location>
</feature>
<dbReference type="Pfam" id="PF00271">
    <property type="entry name" value="Helicase_C"/>
    <property type="match status" value="1"/>
</dbReference>
<keyword evidence="4 12" id="KW-0378">Hydrolase</keyword>
<feature type="region of interest" description="Disordered" evidence="10">
    <location>
        <begin position="720"/>
        <end position="790"/>
    </location>
</feature>
<dbReference type="EMBL" id="JBBBZM010000001">
    <property type="protein sequence ID" value="KAL0640725.1"/>
    <property type="molecule type" value="Genomic_DNA"/>
</dbReference>
<evidence type="ECO:0000256" key="4">
    <source>
        <dbReference type="ARBA" id="ARBA00022801"/>
    </source>
</evidence>
<dbReference type="CDD" id="cd17913">
    <property type="entry name" value="DEXQc_Suv3"/>
    <property type="match status" value="1"/>
</dbReference>
<keyword evidence="7" id="KW-0809">Transit peptide</keyword>
<keyword evidence="5 12" id="KW-0347">Helicase</keyword>
<dbReference type="Gene3D" id="1.20.272.40">
    <property type="match status" value="1"/>
</dbReference>